<proteinExistence type="predicted"/>
<dbReference type="Proteomes" id="UP000504636">
    <property type="component" value="Unplaced"/>
</dbReference>
<dbReference type="PANTHER" id="PTHR35006">
    <property type="entry name" value="GLYOXALASE FAMILY PROTEIN (AFU_ORTHOLOGUE AFUA_5G14830)"/>
    <property type="match status" value="1"/>
</dbReference>
<evidence type="ECO:0008006" key="4">
    <source>
        <dbReference type="Google" id="ProtNLM"/>
    </source>
</evidence>
<dbReference type="AlphaFoldDB" id="A0A6A6YL70"/>
<dbReference type="OrthoDB" id="10249419at2759"/>
<dbReference type="SUPFAM" id="SSF54593">
    <property type="entry name" value="Glyoxalase/Bleomycin resistance protein/Dihydroxybiphenyl dioxygenase"/>
    <property type="match status" value="1"/>
</dbReference>
<dbReference type="EMBL" id="MU003703">
    <property type="protein sequence ID" value="KAF2808617.1"/>
    <property type="molecule type" value="Genomic_DNA"/>
</dbReference>
<protein>
    <recommendedName>
        <fullName evidence="4">Glyoxalase/Bleomycin resistance protein/Dihydroxybiphenyl dioxygenase</fullName>
    </recommendedName>
</protein>
<keyword evidence="2" id="KW-1185">Reference proteome</keyword>
<sequence length="130" mass="14101">MPYTHIAITTTPAKFEETVAFYKKAIAPLGYSETANYGTVVGFGIDGKNDFWIFSKETMTFSEGPGFHFAFLAKDKKAVAAFHEAGLATGGKDQGPPGPRPKFGPKYYGAFVIDPMGNNVEVTSYDADQE</sequence>
<organism evidence="1">
    <name type="scientific">Mytilinidion resinicola</name>
    <dbReference type="NCBI Taxonomy" id="574789"/>
    <lineage>
        <taxon>Eukaryota</taxon>
        <taxon>Fungi</taxon>
        <taxon>Dikarya</taxon>
        <taxon>Ascomycota</taxon>
        <taxon>Pezizomycotina</taxon>
        <taxon>Dothideomycetes</taxon>
        <taxon>Pleosporomycetidae</taxon>
        <taxon>Mytilinidiales</taxon>
        <taxon>Mytilinidiaceae</taxon>
        <taxon>Mytilinidion</taxon>
    </lineage>
</organism>
<dbReference type="PANTHER" id="PTHR35006:SF2">
    <property type="entry name" value="GLYOXALASE FAMILY PROTEIN (AFU_ORTHOLOGUE AFUA_5G14830)"/>
    <property type="match status" value="1"/>
</dbReference>
<evidence type="ECO:0000313" key="3">
    <source>
        <dbReference type="RefSeq" id="XP_033575581.1"/>
    </source>
</evidence>
<dbReference type="Gene3D" id="3.10.180.10">
    <property type="entry name" value="2,3-Dihydroxybiphenyl 1,2-Dioxygenase, domain 1"/>
    <property type="match status" value="1"/>
</dbReference>
<gene>
    <name evidence="1 3" type="ORF">BDZ99DRAFT_464463</name>
</gene>
<dbReference type="GeneID" id="54461217"/>
<dbReference type="CDD" id="cd07262">
    <property type="entry name" value="VOC_like"/>
    <property type="match status" value="1"/>
</dbReference>
<reference evidence="3" key="3">
    <citation type="submission" date="2025-04" db="UniProtKB">
        <authorList>
            <consortium name="RefSeq"/>
        </authorList>
    </citation>
    <scope>IDENTIFICATION</scope>
    <source>
        <strain evidence="3">CBS 304.34</strain>
    </source>
</reference>
<name>A0A6A6YL70_9PEZI</name>
<accession>A0A6A6YL70</accession>
<reference evidence="1 3" key="1">
    <citation type="journal article" date="2020" name="Stud. Mycol.">
        <title>101 Dothideomycetes genomes: a test case for predicting lifestyles and emergence of pathogens.</title>
        <authorList>
            <person name="Haridas S."/>
            <person name="Albert R."/>
            <person name="Binder M."/>
            <person name="Bloem J."/>
            <person name="Labutti K."/>
            <person name="Salamov A."/>
            <person name="Andreopoulos B."/>
            <person name="Baker S."/>
            <person name="Barry K."/>
            <person name="Bills G."/>
            <person name="Bluhm B."/>
            <person name="Cannon C."/>
            <person name="Castanera R."/>
            <person name="Culley D."/>
            <person name="Daum C."/>
            <person name="Ezra D."/>
            <person name="Gonzalez J."/>
            <person name="Henrissat B."/>
            <person name="Kuo A."/>
            <person name="Liang C."/>
            <person name="Lipzen A."/>
            <person name="Lutzoni F."/>
            <person name="Magnuson J."/>
            <person name="Mondo S."/>
            <person name="Nolan M."/>
            <person name="Ohm R."/>
            <person name="Pangilinan J."/>
            <person name="Park H.-J."/>
            <person name="Ramirez L."/>
            <person name="Alfaro M."/>
            <person name="Sun H."/>
            <person name="Tritt A."/>
            <person name="Yoshinaga Y."/>
            <person name="Zwiers L.-H."/>
            <person name="Turgeon B."/>
            <person name="Goodwin S."/>
            <person name="Spatafora J."/>
            <person name="Crous P."/>
            <person name="Grigoriev I."/>
        </authorList>
    </citation>
    <scope>NUCLEOTIDE SEQUENCE</scope>
    <source>
        <strain evidence="1 3">CBS 304.34</strain>
    </source>
</reference>
<evidence type="ECO:0000313" key="1">
    <source>
        <dbReference type="EMBL" id="KAF2808617.1"/>
    </source>
</evidence>
<dbReference type="InterPro" id="IPR029068">
    <property type="entry name" value="Glyas_Bleomycin-R_OHBP_Dase"/>
</dbReference>
<reference evidence="3" key="2">
    <citation type="submission" date="2020-04" db="EMBL/GenBank/DDBJ databases">
        <authorList>
            <consortium name="NCBI Genome Project"/>
        </authorList>
    </citation>
    <scope>NUCLEOTIDE SEQUENCE</scope>
    <source>
        <strain evidence="3">CBS 304.34</strain>
    </source>
</reference>
<evidence type="ECO:0000313" key="2">
    <source>
        <dbReference type="Proteomes" id="UP000504636"/>
    </source>
</evidence>
<dbReference type="RefSeq" id="XP_033575581.1">
    <property type="nucleotide sequence ID" value="XM_033720324.1"/>
</dbReference>